<proteinExistence type="predicted"/>
<accession>A0ABQ9SYH6</accession>
<keyword evidence="2" id="KW-1185">Reference proteome</keyword>
<dbReference type="Proteomes" id="UP001241169">
    <property type="component" value="Unassembled WGS sequence"/>
</dbReference>
<dbReference type="EMBL" id="MOPA01000002">
    <property type="protein sequence ID" value="KAK1544578.1"/>
    <property type="molecule type" value="Genomic_DNA"/>
</dbReference>
<evidence type="ECO:0000313" key="1">
    <source>
        <dbReference type="EMBL" id="KAK1544578.1"/>
    </source>
</evidence>
<organism evidence="1 2">
    <name type="scientific">Colletotrichum paranaense</name>
    <dbReference type="NCBI Taxonomy" id="1914294"/>
    <lineage>
        <taxon>Eukaryota</taxon>
        <taxon>Fungi</taxon>
        <taxon>Dikarya</taxon>
        <taxon>Ascomycota</taxon>
        <taxon>Pezizomycotina</taxon>
        <taxon>Sordariomycetes</taxon>
        <taxon>Hypocreomycetidae</taxon>
        <taxon>Glomerellales</taxon>
        <taxon>Glomerellaceae</taxon>
        <taxon>Colletotrichum</taxon>
        <taxon>Colletotrichum acutatum species complex</taxon>
    </lineage>
</organism>
<sequence>MARPGLRAGHRTCIGSSVASYPRVPYECRYEKRAARRRSCCFQACFPSGAVRQVTVRCPQLASRRWYIRALACEARRGEPGAIFCSFRANLASTFLAIIADITLGLGGVPLIIQVGTPGIQCLDMKLKLKPLLVTDTNVAVSRCTVSESLKATPKSSVQHIRYTITSQFSLPSRQLPAWAIKMPRAAASGVAPVGRQFLPPGSTTTFLRRASGSISSEDAGLNRTAWICLPLPFPHAARHPMFPVDRMVQSVYYHVPPVFVTSPVGRESPRLPITNSFSSDSWRCQEPTSAPCISHFTLIRQSRNEISITATKASVTQRIDSTAYILYDGYFSISIACLSIRREVERQRETVRADKAMRRLSHHDLDDSPS</sequence>
<protein>
    <submittedName>
        <fullName evidence="1">Uncharacterized protein</fullName>
    </submittedName>
</protein>
<dbReference type="RefSeq" id="XP_060353696.1">
    <property type="nucleotide sequence ID" value="XM_060486368.1"/>
</dbReference>
<evidence type="ECO:0000313" key="2">
    <source>
        <dbReference type="Proteomes" id="UP001241169"/>
    </source>
</evidence>
<comment type="caution">
    <text evidence="1">The sequence shown here is derived from an EMBL/GenBank/DDBJ whole genome shotgun (WGS) entry which is preliminary data.</text>
</comment>
<gene>
    <name evidence="1" type="ORF">CPAR01_02080</name>
</gene>
<dbReference type="GeneID" id="85370267"/>
<reference evidence="1 2" key="1">
    <citation type="submission" date="2016-10" db="EMBL/GenBank/DDBJ databases">
        <title>The genome sequence of Colletotrichum fioriniae PJ7.</title>
        <authorList>
            <person name="Baroncelli R."/>
        </authorList>
    </citation>
    <scope>NUCLEOTIDE SEQUENCE [LARGE SCALE GENOMIC DNA]</scope>
    <source>
        <strain evidence="1 2">IMI 384185</strain>
    </source>
</reference>
<name>A0ABQ9SYH6_9PEZI</name>